<dbReference type="EMBL" id="DS547121">
    <property type="protein sequence ID" value="EDR03841.1"/>
    <property type="molecule type" value="Genomic_DNA"/>
</dbReference>
<name>B0DNB8_LACBS</name>
<keyword evidence="3" id="KW-1185">Reference proteome</keyword>
<dbReference type="Proteomes" id="UP000001194">
    <property type="component" value="Unassembled WGS sequence"/>
</dbReference>
<accession>B0DNB8</accession>
<protein>
    <submittedName>
        <fullName evidence="2">Predicted protein</fullName>
    </submittedName>
</protein>
<evidence type="ECO:0000256" key="1">
    <source>
        <dbReference type="SAM" id="MobiDB-lite"/>
    </source>
</evidence>
<dbReference type="HOGENOM" id="CLU_283566_0_0_1"/>
<feature type="compositionally biased region" description="Low complexity" evidence="1">
    <location>
        <begin position="631"/>
        <end position="640"/>
    </location>
</feature>
<reference evidence="2 3" key="1">
    <citation type="journal article" date="2008" name="Nature">
        <title>The genome of Laccaria bicolor provides insights into mycorrhizal symbiosis.</title>
        <authorList>
            <person name="Martin F."/>
            <person name="Aerts A."/>
            <person name="Ahren D."/>
            <person name="Brun A."/>
            <person name="Danchin E.G.J."/>
            <person name="Duchaussoy F."/>
            <person name="Gibon J."/>
            <person name="Kohler A."/>
            <person name="Lindquist E."/>
            <person name="Pereda V."/>
            <person name="Salamov A."/>
            <person name="Shapiro H.J."/>
            <person name="Wuyts J."/>
            <person name="Blaudez D."/>
            <person name="Buee M."/>
            <person name="Brokstein P."/>
            <person name="Canbaeck B."/>
            <person name="Cohen D."/>
            <person name="Courty P.E."/>
            <person name="Coutinho P.M."/>
            <person name="Delaruelle C."/>
            <person name="Detter J.C."/>
            <person name="Deveau A."/>
            <person name="DiFazio S."/>
            <person name="Duplessis S."/>
            <person name="Fraissinet-Tachet L."/>
            <person name="Lucic E."/>
            <person name="Frey-Klett P."/>
            <person name="Fourrey C."/>
            <person name="Feussner I."/>
            <person name="Gay G."/>
            <person name="Grimwood J."/>
            <person name="Hoegger P.J."/>
            <person name="Jain P."/>
            <person name="Kilaru S."/>
            <person name="Labbe J."/>
            <person name="Lin Y.C."/>
            <person name="Legue V."/>
            <person name="Le Tacon F."/>
            <person name="Marmeisse R."/>
            <person name="Melayah D."/>
            <person name="Montanini B."/>
            <person name="Muratet M."/>
            <person name="Nehls U."/>
            <person name="Niculita-Hirzel H."/>
            <person name="Oudot-Le Secq M.P."/>
            <person name="Peter M."/>
            <person name="Quesneville H."/>
            <person name="Rajashekar B."/>
            <person name="Reich M."/>
            <person name="Rouhier N."/>
            <person name="Schmutz J."/>
            <person name="Yin T."/>
            <person name="Chalot M."/>
            <person name="Henrissat B."/>
            <person name="Kuees U."/>
            <person name="Lucas S."/>
            <person name="Van de Peer Y."/>
            <person name="Podila G.K."/>
            <person name="Polle A."/>
            <person name="Pukkila P.J."/>
            <person name="Richardson P.M."/>
            <person name="Rouze P."/>
            <person name="Sanders I.R."/>
            <person name="Stajich J.E."/>
            <person name="Tunlid A."/>
            <person name="Tuskan G."/>
            <person name="Grigoriev I.V."/>
        </authorList>
    </citation>
    <scope>NUCLEOTIDE SEQUENCE [LARGE SCALE GENOMIC DNA]</scope>
    <source>
        <strain evidence="3">S238N-H82 / ATCC MYA-4686</strain>
    </source>
</reference>
<feature type="region of interest" description="Disordered" evidence="1">
    <location>
        <begin position="559"/>
        <end position="590"/>
    </location>
</feature>
<dbReference type="OrthoDB" id="3270451at2759"/>
<dbReference type="STRING" id="486041.B0DNB8"/>
<dbReference type="KEGG" id="lbc:LACBIDRAFT_306565"/>
<dbReference type="RefSeq" id="XP_001885409.1">
    <property type="nucleotide sequence ID" value="XM_001885374.1"/>
</dbReference>
<feature type="region of interest" description="Disordered" evidence="1">
    <location>
        <begin position="406"/>
        <end position="472"/>
    </location>
</feature>
<sequence>MSALLSESGTLRSQSRFLLSMPWENGRLVAEKELKQLLADVGSMEPFISALEDTEQILLTAKKLTPKLKALKRCLLVGKEEEQIGRMGRTITLQAAKAHFPALERQGLFLNLMLQYMILDKMVSAASDGESSEVPKHRRRPIFTHKLRGWAPLHDWVRLLHQFKKRYQQTLAQSEPPSSPSRTLVELSLLQSLSTNISKASVHASVANVEAAALCLRMVWHGYFHVVNGSNQGGDPTSQNHEEDRDIMNFLRPRLLDISKNEMDVIGAVFKEAPSLLFCLDICTFVSPVALLTTKAWYNTGSIKRLTLFLTGKALGNQKPPALLQVEKLLWKALVAVAEGKTTAWAALGQFISAAPWDVVEQATCEVRNWFAPASDPAGDAQADDNLYCIDLEGPIPEGWPLEILPPAISSEGEAPSTNAMKSNAAAPGSPAALKDNPALATPSDNGPLFPELEQPMPNQSGALPEGRESESGCPAFQIMQKTNVSETPAKAGMDVDGDSSSETEALAANIAAALNSSFLMAAGSSASALGANAGSPAALAGLGQNQLAEGSACPLAGMGTIGSDENQDLFPQRASNTRNGGGTSPNIENHAQSAGEAIQTDLKNPEESDLTDLGSDSSDHLSSSEEDSDSNTNSDSGGEVLEGENLQRKPLDGNKFHANSKSRLNPGSLMRRSRPPRRTRGKNPADAPRPDSFGFPPAPLCSPSYSGKRKFTHDEDPCTNIESPSGSIDLDAAMALPPASTLNLKHIRSVGQKDHYVLLLIHSLSEMCWCKRLTFVWLQQGRLSHIYARIPYDAEALRLFATKNIVTTGHPVRNPHWNEDSLSRLAHMDAVIDIQDQSIKAKNGDYSLRIRQGTLKQVFAKGSAGPNDNGRILNALDFPLPTSDLSPDALSTDLHAWIATERLPFCNAHAAPLPSRDLRWGLVATHGALHYGHIDSDGFGTFINVLVGAKYWFVARPKKDDHFRQTGYIYLYSFDNWCMEQPNLEMWHIEAILLTPGMQLRMRPQTPHWVATPKPSICRGGHFYCMSTLTESVIGLYRTWALGGLITNTNHDPSRLLLIRIMYLWHRHFVLHQEASNFLLQHIPNLESFQDILTIFTLANAMELLNVVDYQTYRVETNLSSEDSDLPASPGLSLFLRLQYNDARAKSRELLHYFFSNFEVVDDSGLSIDGPNDLYYHFFAQQLAALLNMKLQGFDEKVRGAPDCTPTKFRREVQMVLSNLPLLVAAAQKIEPVASMVDNFLWDGDEYSIRRRSSQIQCNAFDLVREFSADRPPLAKRARTAERIQHQKTGLPRAKSKNVTYADTYFNSMEY</sequence>
<feature type="region of interest" description="Disordered" evidence="1">
    <location>
        <begin position="606"/>
        <end position="700"/>
    </location>
</feature>
<evidence type="ECO:0000313" key="2">
    <source>
        <dbReference type="EMBL" id="EDR03841.1"/>
    </source>
</evidence>
<feature type="compositionally biased region" description="Basic residues" evidence="1">
    <location>
        <begin position="672"/>
        <end position="682"/>
    </location>
</feature>
<dbReference type="InParanoid" id="B0DNB8"/>
<evidence type="ECO:0000313" key="3">
    <source>
        <dbReference type="Proteomes" id="UP000001194"/>
    </source>
</evidence>
<feature type="compositionally biased region" description="Polar residues" evidence="1">
    <location>
        <begin position="574"/>
        <end position="590"/>
    </location>
</feature>
<gene>
    <name evidence="2" type="ORF">LACBIDRAFT_306565</name>
</gene>
<organism evidence="3">
    <name type="scientific">Laccaria bicolor (strain S238N-H82 / ATCC MYA-4686)</name>
    <name type="common">Bicoloured deceiver</name>
    <name type="synonym">Laccaria laccata var. bicolor</name>
    <dbReference type="NCBI Taxonomy" id="486041"/>
    <lineage>
        <taxon>Eukaryota</taxon>
        <taxon>Fungi</taxon>
        <taxon>Dikarya</taxon>
        <taxon>Basidiomycota</taxon>
        <taxon>Agaricomycotina</taxon>
        <taxon>Agaricomycetes</taxon>
        <taxon>Agaricomycetidae</taxon>
        <taxon>Agaricales</taxon>
        <taxon>Agaricineae</taxon>
        <taxon>Hydnangiaceae</taxon>
        <taxon>Laccaria</taxon>
    </lineage>
</organism>
<feature type="compositionally biased region" description="Basic and acidic residues" evidence="1">
    <location>
        <begin position="646"/>
        <end position="656"/>
    </location>
</feature>
<dbReference type="GeneID" id="6081112"/>
<proteinExistence type="predicted"/>
<dbReference type="SUPFAM" id="SSF51197">
    <property type="entry name" value="Clavaminate synthase-like"/>
    <property type="match status" value="1"/>
</dbReference>